<organism evidence="7 8">
    <name type="scientific">Thalassotalea insulae</name>
    <dbReference type="NCBI Taxonomy" id="2056778"/>
    <lineage>
        <taxon>Bacteria</taxon>
        <taxon>Pseudomonadati</taxon>
        <taxon>Pseudomonadota</taxon>
        <taxon>Gammaproteobacteria</taxon>
        <taxon>Alteromonadales</taxon>
        <taxon>Colwelliaceae</taxon>
        <taxon>Thalassotalea</taxon>
    </lineage>
</organism>
<dbReference type="SFLD" id="SFLDF00324">
    <property type="entry name" value="bacteriocin_maturation"/>
    <property type="match status" value="1"/>
</dbReference>
<dbReference type="Proteomes" id="UP001157186">
    <property type="component" value="Unassembled WGS sequence"/>
</dbReference>
<name>A0ABQ6H0T7_9GAMM</name>
<protein>
    <submittedName>
        <fullName evidence="7">RiPP maturation radical SAM protein 1</fullName>
    </submittedName>
</protein>
<sequence length="642" mass="73548">MSQHICLVNMPYSSVTRPSLALGLLETYIREYDHQVNAIYSNLEFAKIIGLAEYDEIDNSNFQHLLGEWIFSQAAFPDKPNTDEQFFALFNDITEEQIQHIYRVRDKAETFIVKLAERIAKTPAKIVACTSTFQQNCASLALLRKLKELNPNIITMMGGANCESIMGQTLSENFTWVDYVFSGECDAVIGEFVDKLMRDVHISPHNLPHGFIAQGHSDLLITNAAENKKPPRGYVEDMNQVKTPTYDTYFETLEKLGLTENITPGLLAETSRGCWWGAKKHCTFCGLNGVSMEHRCKPADKVIEEFKQQSEKFNIQNFEIVDNIFPQEYMKTLLPELSEERKYNLFFETKSNLRKEHVEQYAKAGINWVQPGFESLHDDFLKLVGKGVTGIQNISALKWLRNYGIHVFWNILCGAPGEKEEWFDEMAEIIPLITHLQPPFKHLLKILFPRFSPYHKTPEKFDLTLEPFKSYQHIYPLRGQALLNIAYFFDHRSARNEKVFTLNGNIIFEVESHNKVQAQVDTWLQQWSGSSFPLLYMSDQENKVVIIDTRKVATNFTHTLTGLTADIYRLCAEPVTFQRLKSKLTAIHESVLDSEINQSLSFLIDNKLLLSLSNCYLALALVGETPPMPDFKDRPAGVLNLN</sequence>
<dbReference type="InterPro" id="IPR023984">
    <property type="entry name" value="rSAM_ocin_1"/>
</dbReference>
<dbReference type="SFLD" id="SFLDS00029">
    <property type="entry name" value="Radical_SAM"/>
    <property type="match status" value="1"/>
</dbReference>
<evidence type="ECO:0000259" key="6">
    <source>
        <dbReference type="PROSITE" id="PS51918"/>
    </source>
</evidence>
<dbReference type="SUPFAM" id="SSF102114">
    <property type="entry name" value="Radical SAM enzymes"/>
    <property type="match status" value="1"/>
</dbReference>
<keyword evidence="5" id="KW-0411">Iron-sulfur</keyword>
<feature type="domain" description="Radical SAM core" evidence="6">
    <location>
        <begin position="260"/>
        <end position="474"/>
    </location>
</feature>
<keyword evidence="4" id="KW-0408">Iron</keyword>
<evidence type="ECO:0000256" key="5">
    <source>
        <dbReference type="ARBA" id="ARBA00023014"/>
    </source>
</evidence>
<comment type="cofactor">
    <cofactor evidence="1">
        <name>[4Fe-4S] cluster</name>
        <dbReference type="ChEBI" id="CHEBI:49883"/>
    </cofactor>
</comment>
<dbReference type="InterPro" id="IPR023404">
    <property type="entry name" value="rSAM_horseshoe"/>
</dbReference>
<dbReference type="Gene3D" id="3.80.30.20">
    <property type="entry name" value="tm_1862 like domain"/>
    <property type="match status" value="1"/>
</dbReference>
<dbReference type="InterPro" id="IPR006638">
    <property type="entry name" value="Elp3/MiaA/NifB-like_rSAM"/>
</dbReference>
<dbReference type="Pfam" id="PF04055">
    <property type="entry name" value="Radical_SAM"/>
    <property type="match status" value="1"/>
</dbReference>
<dbReference type="PROSITE" id="PS51918">
    <property type="entry name" value="RADICAL_SAM"/>
    <property type="match status" value="1"/>
</dbReference>
<evidence type="ECO:0000256" key="2">
    <source>
        <dbReference type="ARBA" id="ARBA00022691"/>
    </source>
</evidence>
<dbReference type="InterPro" id="IPR007197">
    <property type="entry name" value="rSAM"/>
</dbReference>
<dbReference type="PANTHER" id="PTHR43409">
    <property type="entry name" value="ANAEROBIC MAGNESIUM-PROTOPORPHYRIN IX MONOMETHYL ESTER CYCLASE-RELATED"/>
    <property type="match status" value="1"/>
</dbReference>
<evidence type="ECO:0000313" key="8">
    <source>
        <dbReference type="Proteomes" id="UP001157186"/>
    </source>
</evidence>
<evidence type="ECO:0000313" key="7">
    <source>
        <dbReference type="EMBL" id="GLX80046.1"/>
    </source>
</evidence>
<dbReference type="SMART" id="SM00729">
    <property type="entry name" value="Elp3"/>
    <property type="match status" value="1"/>
</dbReference>
<dbReference type="SFLD" id="SFLDG01082">
    <property type="entry name" value="B12-binding_domain_containing"/>
    <property type="match status" value="1"/>
</dbReference>
<dbReference type="Gene3D" id="3.40.50.280">
    <property type="entry name" value="Cobalamin-binding domain"/>
    <property type="match status" value="1"/>
</dbReference>
<reference evidence="7 8" key="1">
    <citation type="submission" date="2023-03" db="EMBL/GenBank/DDBJ databases">
        <title>Draft genome sequence of Thalassotalea insulae KCTC 62186T.</title>
        <authorList>
            <person name="Sawabe T."/>
        </authorList>
    </citation>
    <scope>NUCLEOTIDE SEQUENCE [LARGE SCALE GENOMIC DNA]</scope>
    <source>
        <strain evidence="7 8">KCTC 62186</strain>
    </source>
</reference>
<proteinExistence type="predicted"/>
<evidence type="ECO:0000256" key="1">
    <source>
        <dbReference type="ARBA" id="ARBA00001966"/>
    </source>
</evidence>
<keyword evidence="3" id="KW-0479">Metal-binding</keyword>
<dbReference type="RefSeq" id="WP_284246005.1">
    <property type="nucleotide sequence ID" value="NZ_BSST01000001.1"/>
</dbReference>
<comment type="caution">
    <text evidence="7">The sequence shown here is derived from an EMBL/GenBank/DDBJ whole genome shotgun (WGS) entry which is preliminary data.</text>
</comment>
<dbReference type="InterPro" id="IPR051198">
    <property type="entry name" value="BchE-like"/>
</dbReference>
<dbReference type="InterPro" id="IPR058240">
    <property type="entry name" value="rSAM_sf"/>
</dbReference>
<keyword evidence="2" id="KW-0949">S-adenosyl-L-methionine</keyword>
<dbReference type="PANTHER" id="PTHR43409:SF7">
    <property type="entry name" value="BLL1977 PROTEIN"/>
    <property type="match status" value="1"/>
</dbReference>
<dbReference type="EMBL" id="BSST01000001">
    <property type="protein sequence ID" value="GLX80046.1"/>
    <property type="molecule type" value="Genomic_DNA"/>
</dbReference>
<accession>A0ABQ6H0T7</accession>
<evidence type="ECO:0000256" key="4">
    <source>
        <dbReference type="ARBA" id="ARBA00023004"/>
    </source>
</evidence>
<gene>
    <name evidence="7" type="ORF">tinsulaeT_33860</name>
</gene>
<keyword evidence="8" id="KW-1185">Reference proteome</keyword>
<evidence type="ECO:0000256" key="3">
    <source>
        <dbReference type="ARBA" id="ARBA00022723"/>
    </source>
</evidence>
<dbReference type="NCBIfam" id="TIGR03975">
    <property type="entry name" value="rSAM_ocin_1"/>
    <property type="match status" value="1"/>
</dbReference>